<dbReference type="EMBL" id="AATS01000001">
    <property type="protein sequence ID" value="EAU55941.1"/>
    <property type="molecule type" value="Genomic_DNA"/>
</dbReference>
<feature type="chain" id="PRO_5004171631" evidence="1">
    <location>
        <begin position="33"/>
        <end position="250"/>
    </location>
</feature>
<dbReference type="STRING" id="314344.AL013_04055"/>
<protein>
    <submittedName>
        <fullName evidence="2">Uncharacterized protein</fullName>
    </submittedName>
</protein>
<dbReference type="AlphaFoldDB" id="Q0F3K0"/>
<feature type="signal peptide" evidence="1">
    <location>
        <begin position="1"/>
        <end position="32"/>
    </location>
</feature>
<name>Q0F3K0_9PROT</name>
<evidence type="ECO:0000256" key="1">
    <source>
        <dbReference type="SAM" id="SignalP"/>
    </source>
</evidence>
<comment type="caution">
    <text evidence="2">The sequence shown here is derived from an EMBL/GenBank/DDBJ whole genome shotgun (WGS) entry which is preliminary data.</text>
</comment>
<dbReference type="Proteomes" id="UP000005297">
    <property type="component" value="Unassembled WGS sequence"/>
</dbReference>
<dbReference type="PANTHER" id="PTHR39425">
    <property type="entry name" value="LIPOPROTEIN CYTOCHROME C"/>
    <property type="match status" value="1"/>
</dbReference>
<dbReference type="HOGENOM" id="CLU_077373_0_0_0"/>
<gene>
    <name evidence="2" type="ORF">SPV1_03953</name>
</gene>
<reference evidence="2 3" key="1">
    <citation type="submission" date="2006-09" db="EMBL/GenBank/DDBJ databases">
        <authorList>
            <person name="Emerson D."/>
            <person name="Ferriera S."/>
            <person name="Johnson J."/>
            <person name="Kravitz S."/>
            <person name="Halpern A."/>
            <person name="Remington K."/>
            <person name="Beeson K."/>
            <person name="Tran B."/>
            <person name="Rogers Y.-H."/>
            <person name="Friedman R."/>
            <person name="Venter J.C."/>
        </authorList>
    </citation>
    <scope>NUCLEOTIDE SEQUENCE [LARGE SCALE GENOMIC DNA]</scope>
    <source>
        <strain evidence="2 3">PV-1</strain>
    </source>
</reference>
<sequence>MRQGISATWSFRLAWTVLVFAAGCLLPFGAWADDVSNAPQPIEFPHDRHAGKFGINCMYCHTYARRSIVAGIPPVAKCIGCHQHLPSVRDKPRIQKLFTYWEQKKPIPWLKVHDLPDFVYFSHKRHVQRFIFKDGRPTQQVCAMCHGDVKTFTVGRKVKALTMGFCLSCHTQFQGESDIGKPMPAERWMSPVAATDKPVMKVEFPQPAVLDPEHPVTMKAAEVKKLTDRLPAEVRDHLVHAPHDCWQCHK</sequence>
<keyword evidence="1" id="KW-0732">Signal</keyword>
<dbReference type="RefSeq" id="WP_009851087.1">
    <property type="nucleotide sequence ID" value="NZ_DS022295.1"/>
</dbReference>
<keyword evidence="3" id="KW-1185">Reference proteome</keyword>
<dbReference type="Gene3D" id="3.90.10.10">
    <property type="entry name" value="Cytochrome C3"/>
    <property type="match status" value="2"/>
</dbReference>
<dbReference type="PROSITE" id="PS51257">
    <property type="entry name" value="PROKAR_LIPOPROTEIN"/>
    <property type="match status" value="1"/>
</dbReference>
<accession>Q0F3K0</accession>
<dbReference type="eggNOG" id="COG2010">
    <property type="taxonomic scope" value="Bacteria"/>
</dbReference>
<organism evidence="2 3">
    <name type="scientific">Mariprofundus ferrooxydans PV-1</name>
    <dbReference type="NCBI Taxonomy" id="314345"/>
    <lineage>
        <taxon>Bacteria</taxon>
        <taxon>Pseudomonadati</taxon>
        <taxon>Pseudomonadota</taxon>
        <taxon>Candidatius Mariprofundia</taxon>
        <taxon>Mariprofundales</taxon>
        <taxon>Mariprofundaceae</taxon>
        <taxon>Mariprofundus</taxon>
    </lineage>
</organism>
<evidence type="ECO:0000313" key="3">
    <source>
        <dbReference type="Proteomes" id="UP000005297"/>
    </source>
</evidence>
<dbReference type="CDD" id="cd08168">
    <property type="entry name" value="Cytochrom_C3"/>
    <property type="match status" value="1"/>
</dbReference>
<dbReference type="InterPro" id="IPR036280">
    <property type="entry name" value="Multihaem_cyt_sf"/>
</dbReference>
<evidence type="ECO:0000313" key="2">
    <source>
        <dbReference type="EMBL" id="EAU55941.1"/>
    </source>
</evidence>
<dbReference type="PANTHER" id="PTHR39425:SF1">
    <property type="entry name" value="CYTOCHROME C7-LIKE DOMAIN-CONTAINING PROTEIN"/>
    <property type="match status" value="1"/>
</dbReference>
<dbReference type="SUPFAM" id="SSF48695">
    <property type="entry name" value="Multiheme cytochromes"/>
    <property type="match status" value="1"/>
</dbReference>
<dbReference type="InParanoid" id="Q0F3K0"/>
<proteinExistence type="predicted"/>